<feature type="compositionally biased region" description="Low complexity" evidence="1">
    <location>
        <begin position="136"/>
        <end position="148"/>
    </location>
</feature>
<feature type="compositionally biased region" description="Polar residues" evidence="1">
    <location>
        <begin position="10"/>
        <end position="19"/>
    </location>
</feature>
<sequence length="507" mass="55624">MHNHPAQKHSPPTKQSPEPGNQRGEEPPINRSTHHTTPSATGPATTRPVQADSNTKSGTTRYQHPRNASEPSIPSKRNTSPPPATPDKKATTPRHQKPPPPGAKRKPSQPNGGPPPTQRSNDIATASRNRRAAKGTHNTATPNTATPAPAKPAPTHPDRQKTRHAPRPETALNGHTDAEPAPPDKPHQDPQHPHKSDASAPKTPKRTLKPAAPIGTRSNDATPDPQTAEPQPAGRNTTRDTLESPRPNTTNGPHSTRIKETPIAHHSGRRPHNPTVAGNAAKLVTATRNNKDHVDTPQTTNPPTNRNTAPDAVDKRAKHSSHPPHGPPASQTQQRTTFPARASTTKQIDKPTAKGNQQATDNRPAGATDISQKRGRKKRSRHSGGRPRQAADHSPHPGPSHPALQRPHRPRSAQHAKKKRQTRRRSAHPKPKGPQQPQDRQPRNTRKTEPKPQPRAHTRHQRRHHGHGTRAQQRKRRQRPSQHARHKGYRDEADNRPPARVPQPSRQ</sequence>
<feature type="region of interest" description="Disordered" evidence="1">
    <location>
        <begin position="1"/>
        <end position="507"/>
    </location>
</feature>
<feature type="compositionally biased region" description="Low complexity" evidence="1">
    <location>
        <begin position="296"/>
        <end position="308"/>
    </location>
</feature>
<feature type="compositionally biased region" description="Polar residues" evidence="1">
    <location>
        <begin position="331"/>
        <end position="346"/>
    </location>
</feature>
<feature type="compositionally biased region" description="Basic residues" evidence="1">
    <location>
        <begin position="91"/>
        <end position="107"/>
    </location>
</feature>
<keyword evidence="3" id="KW-1185">Reference proteome</keyword>
<evidence type="ECO:0000313" key="3">
    <source>
        <dbReference type="Proteomes" id="UP000199206"/>
    </source>
</evidence>
<feature type="compositionally biased region" description="Basic residues" evidence="1">
    <location>
        <begin position="454"/>
        <end position="488"/>
    </location>
</feature>
<dbReference type="STRING" id="1166340.SAMN05192583_0540"/>
<feature type="compositionally biased region" description="Polar residues" evidence="1">
    <location>
        <begin position="118"/>
        <end position="127"/>
    </location>
</feature>
<proteinExistence type="predicted"/>
<dbReference type="AlphaFoldDB" id="A0A1H7Z5Z1"/>
<feature type="compositionally biased region" description="Polar residues" evidence="1">
    <location>
        <begin position="35"/>
        <end position="62"/>
    </location>
</feature>
<accession>A0A1H7Z5Z1</accession>
<feature type="compositionally biased region" description="Basic residues" evidence="1">
    <location>
        <begin position="406"/>
        <end position="431"/>
    </location>
</feature>
<dbReference type="EMBL" id="FOCF01000001">
    <property type="protein sequence ID" value="SEM53434.1"/>
    <property type="molecule type" value="Genomic_DNA"/>
</dbReference>
<organism evidence="2 3">
    <name type="scientific">Sphingomonas gellani</name>
    <dbReference type="NCBI Taxonomy" id="1166340"/>
    <lineage>
        <taxon>Bacteria</taxon>
        <taxon>Pseudomonadati</taxon>
        <taxon>Pseudomonadota</taxon>
        <taxon>Alphaproteobacteria</taxon>
        <taxon>Sphingomonadales</taxon>
        <taxon>Sphingomonadaceae</taxon>
        <taxon>Sphingomonas</taxon>
    </lineage>
</organism>
<feature type="compositionally biased region" description="Polar residues" evidence="1">
    <location>
        <begin position="216"/>
        <end position="229"/>
    </location>
</feature>
<feature type="compositionally biased region" description="Basic residues" evidence="1">
    <location>
        <begin position="373"/>
        <end position="385"/>
    </location>
</feature>
<evidence type="ECO:0000256" key="1">
    <source>
        <dbReference type="SAM" id="MobiDB-lite"/>
    </source>
</evidence>
<reference evidence="3" key="1">
    <citation type="submission" date="2016-10" db="EMBL/GenBank/DDBJ databases">
        <authorList>
            <person name="Varghese N."/>
            <person name="Submissions S."/>
        </authorList>
    </citation>
    <scope>NUCLEOTIDE SEQUENCE [LARGE SCALE GENOMIC DNA]</scope>
    <source>
        <strain evidence="3">S6-262</strain>
    </source>
</reference>
<feature type="compositionally biased region" description="Polar residues" evidence="1">
    <location>
        <begin position="69"/>
        <end position="78"/>
    </location>
</feature>
<feature type="compositionally biased region" description="Basic and acidic residues" evidence="1">
    <location>
        <begin position="440"/>
        <end position="452"/>
    </location>
</feature>
<protein>
    <submittedName>
        <fullName evidence="2">Uncharacterized protein</fullName>
    </submittedName>
</protein>
<dbReference type="Proteomes" id="UP000199206">
    <property type="component" value="Unassembled WGS sequence"/>
</dbReference>
<feature type="compositionally biased region" description="Basic and acidic residues" evidence="1">
    <location>
        <begin position="176"/>
        <end position="197"/>
    </location>
</feature>
<name>A0A1H7Z5Z1_9SPHN</name>
<evidence type="ECO:0000313" key="2">
    <source>
        <dbReference type="EMBL" id="SEM53434.1"/>
    </source>
</evidence>
<gene>
    <name evidence="2" type="ORF">SAMN05192583_0540</name>
</gene>